<evidence type="ECO:0000313" key="2">
    <source>
        <dbReference type="EMBL" id="NGM21114.1"/>
    </source>
</evidence>
<feature type="region of interest" description="Disordered" evidence="1">
    <location>
        <begin position="1"/>
        <end position="95"/>
    </location>
</feature>
<proteinExistence type="predicted"/>
<reference evidence="2 3" key="2">
    <citation type="submission" date="2020-03" db="EMBL/GenBank/DDBJ databases">
        <title>Roseomonas stagni sp. nov., isolated from pond water in Japan.</title>
        <authorList>
            <person name="Furuhata K."/>
            <person name="Miyamoto H."/>
            <person name="Goto K."/>
        </authorList>
    </citation>
    <scope>NUCLEOTIDE SEQUENCE [LARGE SCALE GENOMIC DNA]</scope>
    <source>
        <strain evidence="2 3">PeD5</strain>
    </source>
</reference>
<reference evidence="2 3" key="1">
    <citation type="submission" date="2020-02" db="EMBL/GenBank/DDBJ databases">
        <authorList>
            <person name="Kim H.M."/>
            <person name="Jeon C.O."/>
        </authorList>
    </citation>
    <scope>NUCLEOTIDE SEQUENCE [LARGE SCALE GENOMIC DNA]</scope>
    <source>
        <strain evidence="2 3">PeD5</strain>
    </source>
</reference>
<feature type="compositionally biased region" description="Pro residues" evidence="1">
    <location>
        <begin position="16"/>
        <end position="78"/>
    </location>
</feature>
<feature type="compositionally biased region" description="Low complexity" evidence="1">
    <location>
        <begin position="1"/>
        <end position="15"/>
    </location>
</feature>
<keyword evidence="3" id="KW-1185">Reference proteome</keyword>
<organism evidence="2 3">
    <name type="scientific">Falsiroseomonas algicola</name>
    <dbReference type="NCBI Taxonomy" id="2716930"/>
    <lineage>
        <taxon>Bacteria</taxon>
        <taxon>Pseudomonadati</taxon>
        <taxon>Pseudomonadota</taxon>
        <taxon>Alphaproteobacteria</taxon>
        <taxon>Acetobacterales</taxon>
        <taxon>Roseomonadaceae</taxon>
        <taxon>Falsiroseomonas</taxon>
    </lineage>
</organism>
<accession>A0A6M1LMU7</accession>
<evidence type="ECO:0000313" key="3">
    <source>
        <dbReference type="Proteomes" id="UP000475385"/>
    </source>
</evidence>
<protein>
    <submittedName>
        <fullName evidence="2">Uncharacterized protein</fullName>
    </submittedName>
</protein>
<comment type="caution">
    <text evidence="2">The sequence shown here is derived from an EMBL/GenBank/DDBJ whole genome shotgun (WGS) entry which is preliminary data.</text>
</comment>
<name>A0A6M1LMU7_9PROT</name>
<dbReference type="EMBL" id="JAAIKB010000005">
    <property type="protein sequence ID" value="NGM21114.1"/>
    <property type="molecule type" value="Genomic_DNA"/>
</dbReference>
<sequence>MVAHPAAAAPLAAPETPRPALPPLPPLRSLPPLPEPFPARDPAPALVAPPPASSPGWTPAPPPEPVSTPPADPAPIQPAPVARPATPAPPVAAAPRPGVEAMTLLRAADMVAPLPPPPPTGLTTLAALSTAPGAAAPGAQPRNLFPLIEALDLPGGLQPRRDTSAAPPPPAAMPALRARPVLVPAADVEMPLPDLLRLLAAGPDGAADAYTAMRRPPRADRPTT</sequence>
<feature type="region of interest" description="Disordered" evidence="1">
    <location>
        <begin position="153"/>
        <end position="174"/>
    </location>
</feature>
<dbReference type="RefSeq" id="WP_164694958.1">
    <property type="nucleotide sequence ID" value="NZ_JAAIKB010000005.1"/>
</dbReference>
<gene>
    <name evidence="2" type="ORF">G3576_13910</name>
</gene>
<evidence type="ECO:0000256" key="1">
    <source>
        <dbReference type="SAM" id="MobiDB-lite"/>
    </source>
</evidence>
<dbReference type="AlphaFoldDB" id="A0A6M1LMU7"/>
<dbReference type="Proteomes" id="UP000475385">
    <property type="component" value="Unassembled WGS sequence"/>
</dbReference>